<feature type="domain" description="HTH marR-type" evidence="3">
    <location>
        <begin position="53"/>
        <end position="99"/>
    </location>
</feature>
<dbReference type="SUPFAM" id="SSF46785">
    <property type="entry name" value="Winged helix' DNA-binding domain"/>
    <property type="match status" value="1"/>
</dbReference>
<dbReference type="Pfam" id="PF00480">
    <property type="entry name" value="ROK"/>
    <property type="match status" value="1"/>
</dbReference>
<evidence type="ECO:0000259" key="3">
    <source>
        <dbReference type="Pfam" id="PF12802"/>
    </source>
</evidence>
<comment type="caution">
    <text evidence="4">The sequence shown here is derived from an EMBL/GenBank/DDBJ whole genome shotgun (WGS) entry which is preliminary data.</text>
</comment>
<dbReference type="InterPro" id="IPR049874">
    <property type="entry name" value="ROK_cs"/>
</dbReference>
<feature type="compositionally biased region" description="Basic and acidic residues" evidence="2">
    <location>
        <begin position="1"/>
        <end position="16"/>
    </location>
</feature>
<dbReference type="PROSITE" id="PS01125">
    <property type="entry name" value="ROK"/>
    <property type="match status" value="1"/>
</dbReference>
<protein>
    <submittedName>
        <fullName evidence="4">Transcriptional regulator</fullName>
    </submittedName>
</protein>
<keyword evidence="5" id="KW-1185">Reference proteome</keyword>
<proteinExistence type="inferred from homology"/>
<dbReference type="InterPro" id="IPR000835">
    <property type="entry name" value="HTH_MarR-typ"/>
</dbReference>
<dbReference type="SUPFAM" id="SSF53067">
    <property type="entry name" value="Actin-like ATPase domain"/>
    <property type="match status" value="1"/>
</dbReference>
<dbReference type="InterPro" id="IPR036388">
    <property type="entry name" value="WH-like_DNA-bd_sf"/>
</dbReference>
<dbReference type="Proteomes" id="UP000597761">
    <property type="component" value="Unassembled WGS sequence"/>
</dbReference>
<comment type="similarity">
    <text evidence="1">Belongs to the ROK (NagC/XylR) family.</text>
</comment>
<dbReference type="CDD" id="cd24076">
    <property type="entry name" value="ASKHA_ATPase_ROK_BsXylR-like"/>
    <property type="match status" value="1"/>
</dbReference>
<sequence>MPVDDDVRPARRRGIDHASLPTPSAPPYAGAASRNTGSQRALRDFNQQRIREVLAGSGPATQAELARRTGLSTATISNIVRRMAAASLVTTEPTTSSGRKATLVSLNEDGSFAAGIDFGRRHIRIILATPSHTILAERFQDVPVGLGASEVIAEADRLLQRMLDETGRRREDLLGCGVGVPGPVDRRTGEIVYGAILPEWVGIHVLDRLRSTLRTPVHLDNDANLGALAEVTWGPHADAHDLAFVKVGSGIGMGLILRGELYYGNVGLTGELGHTTVVEQGQICRCGSRGCLETVASTSYMLDLLARTRRSDRPLTTADLVEAAAGGDPAARRVVADAGQALGRALASMANILNPERIIVGGPLAALGAVLLDPVRQGMHRHAIPAVTATTELAMASLGDRAEALGACTLAFQQVAVPA</sequence>
<reference evidence="5" key="1">
    <citation type="journal article" date="2019" name="Int. J. Syst. Evol. Microbiol.">
        <title>The Global Catalogue of Microorganisms (GCM) 10K type strain sequencing project: providing services to taxonomists for standard genome sequencing and annotation.</title>
        <authorList>
            <consortium name="The Broad Institute Genomics Platform"/>
            <consortium name="The Broad Institute Genome Sequencing Center for Infectious Disease"/>
            <person name="Wu L."/>
            <person name="Ma J."/>
        </authorList>
    </citation>
    <scope>NUCLEOTIDE SEQUENCE [LARGE SCALE GENOMIC DNA]</scope>
    <source>
        <strain evidence="5">CGMCC 1.15480</strain>
    </source>
</reference>
<organism evidence="4 5">
    <name type="scientific">Tersicoccus solisilvae</name>
    <dbReference type="NCBI Taxonomy" id="1882339"/>
    <lineage>
        <taxon>Bacteria</taxon>
        <taxon>Bacillati</taxon>
        <taxon>Actinomycetota</taxon>
        <taxon>Actinomycetes</taxon>
        <taxon>Micrococcales</taxon>
        <taxon>Micrococcaceae</taxon>
        <taxon>Tersicoccus</taxon>
    </lineage>
</organism>
<gene>
    <name evidence="4" type="ORF">GCM10011512_20290</name>
</gene>
<dbReference type="InterPro" id="IPR036390">
    <property type="entry name" value="WH_DNA-bd_sf"/>
</dbReference>
<evidence type="ECO:0000313" key="4">
    <source>
        <dbReference type="EMBL" id="GGC93181.1"/>
    </source>
</evidence>
<evidence type="ECO:0000313" key="5">
    <source>
        <dbReference type="Proteomes" id="UP000597761"/>
    </source>
</evidence>
<dbReference type="InterPro" id="IPR043129">
    <property type="entry name" value="ATPase_NBD"/>
</dbReference>
<accession>A0ABQ1P8H9</accession>
<dbReference type="InterPro" id="IPR011991">
    <property type="entry name" value="ArsR-like_HTH"/>
</dbReference>
<dbReference type="Gene3D" id="1.10.10.10">
    <property type="entry name" value="Winged helix-like DNA-binding domain superfamily/Winged helix DNA-binding domain"/>
    <property type="match status" value="1"/>
</dbReference>
<dbReference type="RefSeq" id="WP_188668289.1">
    <property type="nucleotide sequence ID" value="NZ_BMJI01000012.1"/>
</dbReference>
<dbReference type="Pfam" id="PF12802">
    <property type="entry name" value="MarR_2"/>
    <property type="match status" value="1"/>
</dbReference>
<evidence type="ECO:0000256" key="1">
    <source>
        <dbReference type="ARBA" id="ARBA00006479"/>
    </source>
</evidence>
<evidence type="ECO:0000256" key="2">
    <source>
        <dbReference type="SAM" id="MobiDB-lite"/>
    </source>
</evidence>
<feature type="region of interest" description="Disordered" evidence="2">
    <location>
        <begin position="1"/>
        <end position="39"/>
    </location>
</feature>
<dbReference type="Gene3D" id="3.30.420.40">
    <property type="match status" value="2"/>
</dbReference>
<dbReference type="PANTHER" id="PTHR18964:SF173">
    <property type="entry name" value="GLUCOKINASE"/>
    <property type="match status" value="1"/>
</dbReference>
<name>A0ABQ1P8H9_9MICC</name>
<dbReference type="CDD" id="cd00090">
    <property type="entry name" value="HTH_ARSR"/>
    <property type="match status" value="1"/>
</dbReference>
<dbReference type="PANTHER" id="PTHR18964">
    <property type="entry name" value="ROK (REPRESSOR, ORF, KINASE) FAMILY"/>
    <property type="match status" value="1"/>
</dbReference>
<dbReference type="EMBL" id="BMJI01000012">
    <property type="protein sequence ID" value="GGC93181.1"/>
    <property type="molecule type" value="Genomic_DNA"/>
</dbReference>
<dbReference type="InterPro" id="IPR000600">
    <property type="entry name" value="ROK"/>
</dbReference>